<gene>
    <name evidence="7" type="primary">ald</name>
    <name evidence="7" type="ORF">GURASL_26790</name>
</gene>
<keyword evidence="3 4" id="KW-0560">Oxidoreductase</keyword>
<dbReference type="Pfam" id="PF01262">
    <property type="entry name" value="AlaDh_PNT_C"/>
    <property type="match status" value="1"/>
</dbReference>
<evidence type="ECO:0000313" key="7">
    <source>
        <dbReference type="EMBL" id="BDV43756.1"/>
    </source>
</evidence>
<evidence type="ECO:0000259" key="6">
    <source>
        <dbReference type="SMART" id="SM01003"/>
    </source>
</evidence>
<evidence type="ECO:0000256" key="2">
    <source>
        <dbReference type="ARBA" id="ARBA00012897"/>
    </source>
</evidence>
<evidence type="ECO:0000256" key="4">
    <source>
        <dbReference type="PIRNR" id="PIRNR000183"/>
    </source>
</evidence>
<protein>
    <recommendedName>
        <fullName evidence="2 4">Alanine dehydrogenase</fullName>
        <ecNumber evidence="2 4">1.4.1.1</ecNumber>
    </recommendedName>
</protein>
<keyword evidence="8" id="KW-1185">Reference proteome</keyword>
<evidence type="ECO:0000313" key="8">
    <source>
        <dbReference type="Proteomes" id="UP001317705"/>
    </source>
</evidence>
<evidence type="ECO:0000256" key="1">
    <source>
        <dbReference type="ARBA" id="ARBA00005689"/>
    </source>
</evidence>
<keyword evidence="4" id="KW-0520">NAD</keyword>
<dbReference type="Gene3D" id="3.40.50.720">
    <property type="entry name" value="NAD(P)-binding Rossmann-like Domain"/>
    <property type="match status" value="2"/>
</dbReference>
<sequence>MIIGVAKEIKRHEYRVGMTPAGAAELVQEGHRVLIEAGAGEGSGFTDAEYRQAGAAISGRAELFAAAELLVKVKEPLAGEYELLRAGQALFTYLHLAPNRPLTEQLLRHQVTAIGYETVAKDGALPLLVPMSEVAGRMAPLVGAFHLQRFAGGTGVLPTGVPGVPAGRALILGAGTVGAGAARTCVGLGMETVVLNRGVDRLQRLDGLYRGRLQTRVLNREVLVQELRNADLVVGAILVPGGRTPLLIERELLGSMKPGGVIVDVAIDQGGCAETSRPTTHDDPVYMVDGIIHYAVANMPGAFPRTSTLALTNATLPFVRELAARGIDGALAADPALAGALNTYRGAIAHRALAEALGEPYRSFHSSSGG</sequence>
<dbReference type="InterPro" id="IPR007698">
    <property type="entry name" value="AlaDH/PNT_NAD(H)-bd"/>
</dbReference>
<reference evidence="7 8" key="1">
    <citation type="submission" date="2022-12" db="EMBL/GenBank/DDBJ databases">
        <title>Polyphasic characterization of Geotalea uranireducens NIT-SL11 newly isolated from a complex of sewage sludge and microbially reduced graphene oxide.</title>
        <authorList>
            <person name="Xie L."/>
            <person name="Yoshida N."/>
            <person name="Meng L."/>
        </authorList>
    </citation>
    <scope>NUCLEOTIDE SEQUENCE [LARGE SCALE GENOMIC DNA]</scope>
    <source>
        <strain evidence="7 8">NIT-SL11</strain>
    </source>
</reference>
<dbReference type="SUPFAM" id="SSF52283">
    <property type="entry name" value="Formate/glycerate dehydrogenase catalytic domain-like"/>
    <property type="match status" value="1"/>
</dbReference>
<dbReference type="SMART" id="SM01002">
    <property type="entry name" value="AlaDh_PNT_C"/>
    <property type="match status" value="1"/>
</dbReference>
<comment type="catalytic activity">
    <reaction evidence="4">
        <text>L-alanine + NAD(+) + H2O = pyruvate + NH4(+) + NADH + H(+)</text>
        <dbReference type="Rhea" id="RHEA:18405"/>
        <dbReference type="ChEBI" id="CHEBI:15361"/>
        <dbReference type="ChEBI" id="CHEBI:15377"/>
        <dbReference type="ChEBI" id="CHEBI:15378"/>
        <dbReference type="ChEBI" id="CHEBI:28938"/>
        <dbReference type="ChEBI" id="CHEBI:57540"/>
        <dbReference type="ChEBI" id="CHEBI:57945"/>
        <dbReference type="ChEBI" id="CHEBI:57972"/>
        <dbReference type="EC" id="1.4.1.1"/>
    </reaction>
</comment>
<dbReference type="PANTHER" id="PTHR42795">
    <property type="entry name" value="ALANINE DEHYDROGENASE"/>
    <property type="match status" value="1"/>
</dbReference>
<dbReference type="SMART" id="SM01003">
    <property type="entry name" value="AlaDh_PNT_N"/>
    <property type="match status" value="1"/>
</dbReference>
<dbReference type="PIRSF" id="PIRSF000183">
    <property type="entry name" value="Alanine_dh"/>
    <property type="match status" value="1"/>
</dbReference>
<dbReference type="SUPFAM" id="SSF51735">
    <property type="entry name" value="NAD(P)-binding Rossmann-fold domains"/>
    <property type="match status" value="1"/>
</dbReference>
<name>A0ABM8EME5_9BACT</name>
<feature type="domain" description="Alanine dehydrogenase/pyridine nucleotide transhydrogenase N-terminal" evidence="6">
    <location>
        <begin position="4"/>
        <end position="135"/>
    </location>
</feature>
<dbReference type="InterPro" id="IPR007886">
    <property type="entry name" value="AlaDH/PNT_N"/>
</dbReference>
<dbReference type="NCBIfam" id="TIGR00518">
    <property type="entry name" value="alaDH"/>
    <property type="match status" value="1"/>
</dbReference>
<dbReference type="Proteomes" id="UP001317705">
    <property type="component" value="Chromosome"/>
</dbReference>
<evidence type="ECO:0000256" key="3">
    <source>
        <dbReference type="ARBA" id="ARBA00023002"/>
    </source>
</evidence>
<dbReference type="CDD" id="cd05305">
    <property type="entry name" value="L-AlaDH"/>
    <property type="match status" value="1"/>
</dbReference>
<proteinExistence type="inferred from homology"/>
<accession>A0ABM8EME5</accession>
<dbReference type="InterPro" id="IPR036291">
    <property type="entry name" value="NAD(P)-bd_dom_sf"/>
</dbReference>
<dbReference type="RefSeq" id="WP_281999877.1">
    <property type="nucleotide sequence ID" value="NZ_AP027151.1"/>
</dbReference>
<organism evidence="7 8">
    <name type="scientific">Geotalea uraniireducens</name>
    <dbReference type="NCBI Taxonomy" id="351604"/>
    <lineage>
        <taxon>Bacteria</taxon>
        <taxon>Pseudomonadati</taxon>
        <taxon>Thermodesulfobacteriota</taxon>
        <taxon>Desulfuromonadia</taxon>
        <taxon>Geobacterales</taxon>
        <taxon>Geobacteraceae</taxon>
        <taxon>Geotalea</taxon>
    </lineage>
</organism>
<feature type="domain" description="Alanine dehydrogenase/pyridine nucleotide transhydrogenase NAD(H)-binding" evidence="5">
    <location>
        <begin position="147"/>
        <end position="295"/>
    </location>
</feature>
<evidence type="ECO:0000259" key="5">
    <source>
        <dbReference type="SMART" id="SM01002"/>
    </source>
</evidence>
<dbReference type="EC" id="1.4.1.1" evidence="2 4"/>
<dbReference type="Pfam" id="PF05222">
    <property type="entry name" value="AlaDh_PNT_N"/>
    <property type="match status" value="1"/>
</dbReference>
<dbReference type="EMBL" id="AP027151">
    <property type="protein sequence ID" value="BDV43756.1"/>
    <property type="molecule type" value="Genomic_DNA"/>
</dbReference>
<comment type="similarity">
    <text evidence="1 4">Belongs to the AlaDH/PNT family.</text>
</comment>
<dbReference type="InterPro" id="IPR008141">
    <property type="entry name" value="Ala_DH"/>
</dbReference>
<dbReference type="PANTHER" id="PTHR42795:SF1">
    <property type="entry name" value="ALANINE DEHYDROGENASE"/>
    <property type="match status" value="1"/>
</dbReference>